<name>A0A6J4UN71_9BACT</name>
<proteinExistence type="predicted"/>
<dbReference type="AlphaFoldDB" id="A0A6J4UN71"/>
<evidence type="ECO:0000313" key="1">
    <source>
        <dbReference type="EMBL" id="CAA9553739.1"/>
    </source>
</evidence>
<protein>
    <submittedName>
        <fullName evidence="1">Uncharacterized protein</fullName>
    </submittedName>
</protein>
<gene>
    <name evidence="1" type="ORF">AVDCRST_MAG73-3036</name>
</gene>
<sequence length="41" mass="4310">MSAAVPDATPFLHAGACHGLAGHPPTVLFGKNRMVRPQPRC</sequence>
<accession>A0A6J4UN71</accession>
<dbReference type="EMBL" id="CADCWE010000203">
    <property type="protein sequence ID" value="CAA9553739.1"/>
    <property type="molecule type" value="Genomic_DNA"/>
</dbReference>
<organism evidence="1">
    <name type="scientific">uncultured Thermomicrobiales bacterium</name>
    <dbReference type="NCBI Taxonomy" id="1645740"/>
    <lineage>
        <taxon>Bacteria</taxon>
        <taxon>Pseudomonadati</taxon>
        <taxon>Thermomicrobiota</taxon>
        <taxon>Thermomicrobia</taxon>
        <taxon>Thermomicrobiales</taxon>
        <taxon>environmental samples</taxon>
    </lineage>
</organism>
<reference evidence="1" key="1">
    <citation type="submission" date="2020-02" db="EMBL/GenBank/DDBJ databases">
        <authorList>
            <person name="Meier V. D."/>
        </authorList>
    </citation>
    <scope>NUCLEOTIDE SEQUENCE</scope>
    <source>
        <strain evidence="1">AVDCRST_MAG73</strain>
    </source>
</reference>